<dbReference type="EMBL" id="NBTY01000123">
    <property type="protein sequence ID" value="OTP71953.1"/>
    <property type="molecule type" value="Genomic_DNA"/>
</dbReference>
<dbReference type="AlphaFoldDB" id="A0A242MLV6"/>
<gene>
    <name evidence="2" type="ORF">PAMC26510_22600</name>
</gene>
<evidence type="ECO:0000256" key="1">
    <source>
        <dbReference type="SAM" id="MobiDB-lite"/>
    </source>
</evidence>
<evidence type="ECO:0000313" key="2">
    <source>
        <dbReference type="EMBL" id="OTP71953.1"/>
    </source>
</evidence>
<reference evidence="2 3" key="1">
    <citation type="submission" date="2017-03" db="EMBL/GenBank/DDBJ databases">
        <title>Genome analysis of strain PAMC 26510.</title>
        <authorList>
            <person name="Oh H.-M."/>
            <person name="Yang J.-A."/>
        </authorList>
    </citation>
    <scope>NUCLEOTIDE SEQUENCE [LARGE SCALE GENOMIC DNA]</scope>
    <source>
        <strain evidence="2 3">PAMC 26510</strain>
    </source>
</reference>
<comment type="caution">
    <text evidence="2">The sequence shown here is derived from an EMBL/GenBank/DDBJ whole genome shotgun (WGS) entry which is preliminary data.</text>
</comment>
<sequence>MPRPNAAALSRSNSTRNPRQVSTNARLMCRTFIYCAALLETVISDVSRDAV</sequence>
<organism evidence="2 3">
    <name type="scientific">Caballeronia sordidicola</name>
    <name type="common">Burkholderia sordidicola</name>
    <dbReference type="NCBI Taxonomy" id="196367"/>
    <lineage>
        <taxon>Bacteria</taxon>
        <taxon>Pseudomonadati</taxon>
        <taxon>Pseudomonadota</taxon>
        <taxon>Betaproteobacteria</taxon>
        <taxon>Burkholderiales</taxon>
        <taxon>Burkholderiaceae</taxon>
        <taxon>Caballeronia</taxon>
    </lineage>
</organism>
<evidence type="ECO:0000313" key="3">
    <source>
        <dbReference type="Proteomes" id="UP000194546"/>
    </source>
</evidence>
<accession>A0A242MLV6</accession>
<feature type="compositionally biased region" description="Polar residues" evidence="1">
    <location>
        <begin position="10"/>
        <end position="21"/>
    </location>
</feature>
<feature type="region of interest" description="Disordered" evidence="1">
    <location>
        <begin position="1"/>
        <end position="21"/>
    </location>
</feature>
<proteinExistence type="predicted"/>
<protein>
    <submittedName>
        <fullName evidence="2">Uncharacterized protein</fullName>
    </submittedName>
</protein>
<dbReference type="Proteomes" id="UP000194546">
    <property type="component" value="Unassembled WGS sequence"/>
</dbReference>
<name>A0A242MLV6_CABSO</name>